<proteinExistence type="predicted"/>
<reference evidence="1 2" key="1">
    <citation type="submission" date="2017-09" db="EMBL/GenBank/DDBJ databases">
        <title>Complete Genome sequence of Lysobacter capsici KNU-15.</title>
        <authorList>
            <person name="Kim M.-C."/>
            <person name="Yi H."/>
            <person name="Lee D.-W."/>
            <person name="Shin J.-H."/>
        </authorList>
    </citation>
    <scope>NUCLEOTIDE SEQUENCE [LARGE SCALE GENOMIC DNA]</scope>
    <source>
        <strain evidence="1 2">KNU-15</strain>
    </source>
</reference>
<dbReference type="AlphaFoldDB" id="A0AB33EBR2"/>
<accession>A0AB33EBR2</accession>
<protein>
    <submittedName>
        <fullName evidence="1">Uncharacterized protein</fullName>
    </submittedName>
</protein>
<organism evidence="1 2">
    <name type="scientific">Pseudomonas frederiksbergensis</name>
    <dbReference type="NCBI Taxonomy" id="104087"/>
    <lineage>
        <taxon>Bacteria</taxon>
        <taxon>Pseudomonadati</taxon>
        <taxon>Pseudomonadota</taxon>
        <taxon>Gammaproteobacteria</taxon>
        <taxon>Pseudomonadales</taxon>
        <taxon>Pseudomonadaceae</taxon>
        <taxon>Pseudomonas</taxon>
    </lineage>
</organism>
<sequence>MEQGTPETIRRYLCSGNNKQGQSRGALTYKKFSGYLQMKMLGKTFRSLSDGAAIADLPHPTAPIDEHG</sequence>
<dbReference type="Proteomes" id="UP000218385">
    <property type="component" value="Chromosome"/>
</dbReference>
<name>A0AB33EBR2_9PSED</name>
<evidence type="ECO:0000313" key="2">
    <source>
        <dbReference type="Proteomes" id="UP000218385"/>
    </source>
</evidence>
<evidence type="ECO:0000313" key="1">
    <source>
        <dbReference type="EMBL" id="ATE76243.1"/>
    </source>
</evidence>
<dbReference type="EMBL" id="CP023466">
    <property type="protein sequence ID" value="ATE76243.1"/>
    <property type="molecule type" value="Genomic_DNA"/>
</dbReference>
<gene>
    <name evidence="1" type="ORF">CNN82_07325</name>
</gene>